<feature type="transmembrane region" description="Helical" evidence="1">
    <location>
        <begin position="29"/>
        <end position="47"/>
    </location>
</feature>
<evidence type="ECO:0000313" key="2">
    <source>
        <dbReference type="EMBL" id="EHQ26791.1"/>
    </source>
</evidence>
<dbReference type="STRING" id="714943.Mucpa_2678"/>
<protein>
    <submittedName>
        <fullName evidence="2">Uncharacterized protein</fullName>
    </submittedName>
</protein>
<evidence type="ECO:0000313" key="3">
    <source>
        <dbReference type="Proteomes" id="UP000002774"/>
    </source>
</evidence>
<dbReference type="Proteomes" id="UP000002774">
    <property type="component" value="Chromosome"/>
</dbReference>
<name>H1Y4K7_9SPHI</name>
<dbReference type="EMBL" id="CM001403">
    <property type="protein sequence ID" value="EHQ26791.1"/>
    <property type="molecule type" value="Genomic_DNA"/>
</dbReference>
<keyword evidence="1" id="KW-0472">Membrane</keyword>
<dbReference type="HOGENOM" id="CLU_1508986_0_0_10"/>
<proteinExistence type="predicted"/>
<dbReference type="OrthoDB" id="5522116at2"/>
<keyword evidence="1" id="KW-0812">Transmembrane</keyword>
<accession>H1Y4K7</accession>
<dbReference type="RefSeq" id="WP_008506984.1">
    <property type="nucleotide sequence ID" value="NZ_CM001403.1"/>
</dbReference>
<evidence type="ECO:0000256" key="1">
    <source>
        <dbReference type="SAM" id="Phobius"/>
    </source>
</evidence>
<gene>
    <name evidence="2" type="ORF">Mucpa_2678</name>
</gene>
<reference evidence="2" key="1">
    <citation type="submission" date="2011-09" db="EMBL/GenBank/DDBJ databases">
        <title>The permanent draft genome of Mucilaginibacter paludis DSM 18603.</title>
        <authorList>
            <consortium name="US DOE Joint Genome Institute (JGI-PGF)"/>
            <person name="Lucas S."/>
            <person name="Han J."/>
            <person name="Lapidus A."/>
            <person name="Bruce D."/>
            <person name="Goodwin L."/>
            <person name="Pitluck S."/>
            <person name="Peters L."/>
            <person name="Kyrpides N."/>
            <person name="Mavromatis K."/>
            <person name="Ivanova N."/>
            <person name="Mikhailova N."/>
            <person name="Held B."/>
            <person name="Detter J.C."/>
            <person name="Tapia R."/>
            <person name="Han C."/>
            <person name="Land M."/>
            <person name="Hauser L."/>
            <person name="Markowitz V."/>
            <person name="Cheng J.-F."/>
            <person name="Hugenholtz P."/>
            <person name="Woyke T."/>
            <person name="Wu D."/>
            <person name="Tindall B."/>
            <person name="Brambilla E."/>
            <person name="Klenk H.-P."/>
            <person name="Eisen J.A."/>
        </authorList>
    </citation>
    <scope>NUCLEOTIDE SEQUENCE [LARGE SCALE GENOMIC DNA]</scope>
    <source>
        <strain evidence="2">DSM 18603</strain>
    </source>
</reference>
<sequence>MSNLKSYQFFFEKVGFFKKVGSVKLKKRYWILLAGIIFYFLAALIRVPTSSVTAGFFAGECIGRCNATDVITDHAIRVDEISNVDTIPSIHKTIRGDFSELKFNVPLLLLFHFTGSFGQPDSHDQGGYILGFKLLGIPFSYDIDKGSEPWYFTDMTDLVRDRLRKINNEILYHYQVKP</sequence>
<keyword evidence="1" id="KW-1133">Transmembrane helix</keyword>
<keyword evidence="3" id="KW-1185">Reference proteome</keyword>
<organism evidence="2 3">
    <name type="scientific">Mucilaginibacter paludis DSM 18603</name>
    <dbReference type="NCBI Taxonomy" id="714943"/>
    <lineage>
        <taxon>Bacteria</taxon>
        <taxon>Pseudomonadati</taxon>
        <taxon>Bacteroidota</taxon>
        <taxon>Sphingobacteriia</taxon>
        <taxon>Sphingobacteriales</taxon>
        <taxon>Sphingobacteriaceae</taxon>
        <taxon>Mucilaginibacter</taxon>
    </lineage>
</organism>
<dbReference type="AlphaFoldDB" id="H1Y4K7"/>